<evidence type="ECO:0000313" key="3">
    <source>
        <dbReference type="EMBL" id="CAA7042468.1"/>
    </source>
</evidence>
<comment type="caution">
    <text evidence="3">The sequence shown here is derived from an EMBL/GenBank/DDBJ whole genome shotgun (WGS) entry which is preliminary data.</text>
</comment>
<name>A0A6D2JZ93_9BRAS</name>
<feature type="compositionally biased region" description="Basic and acidic residues" evidence="1">
    <location>
        <begin position="92"/>
        <end position="103"/>
    </location>
</feature>
<feature type="compositionally biased region" description="Basic and acidic residues" evidence="1">
    <location>
        <begin position="73"/>
        <end position="84"/>
    </location>
</feature>
<dbReference type="EMBL" id="CACVBM020001271">
    <property type="protein sequence ID" value="CAA7042468.1"/>
    <property type="molecule type" value="Genomic_DNA"/>
</dbReference>
<dbReference type="GO" id="GO:0000122">
    <property type="term" value="P:negative regulation of transcription by RNA polymerase II"/>
    <property type="evidence" value="ECO:0007669"/>
    <property type="project" value="TreeGrafter"/>
</dbReference>
<reference evidence="3" key="1">
    <citation type="submission" date="2020-01" db="EMBL/GenBank/DDBJ databases">
        <authorList>
            <person name="Mishra B."/>
        </authorList>
    </citation>
    <scope>NUCLEOTIDE SEQUENCE [LARGE SCALE GENOMIC DNA]</scope>
</reference>
<dbReference type="Proteomes" id="UP000467841">
    <property type="component" value="Unassembled WGS sequence"/>
</dbReference>
<dbReference type="PANTHER" id="PTHR12346:SF23">
    <property type="entry name" value="PAIRED AMPHIPATHIC HELIX SIN3-LIKE PROTEIN-RELATED"/>
    <property type="match status" value="1"/>
</dbReference>
<feature type="region of interest" description="Disordered" evidence="1">
    <location>
        <begin position="164"/>
        <end position="196"/>
    </location>
</feature>
<feature type="compositionally biased region" description="Acidic residues" evidence="1">
    <location>
        <begin position="104"/>
        <end position="114"/>
    </location>
</feature>
<dbReference type="GO" id="GO:0000118">
    <property type="term" value="C:histone deacetylase complex"/>
    <property type="evidence" value="ECO:0007669"/>
    <property type="project" value="TreeGrafter"/>
</dbReference>
<sequence length="356" mass="41896">MPMLPRNVLELWSSFNEKLTPTDMKKMTSLLVDFTHRRINKTQAIKSALLLLERDEFLYPRFADFLRGIEPREDDEDRHTRDGDEASSLEEGEIRKDHLRDGEGETDEVSGLEEGEIRRDHHLRDQEIEDDVKNLGIVVDVDEKLKEDSFTKLENIDLERKKRKQRGILHKESQQIESSPKKTRTSTKGLERLNPSYRCIPKEEQSPVSDDTVLNNKYKSVSQKKDDNVVWKSKKLNEYEVAMARCEEDMYKVDMWMRCLRDAVEIAEKAMREDKGLEGVGGKFYRTVEQIYGRHGLEVTEVVRRNHKKALPVILPRLEQMLSELIVAQERWTPIWKQAFEKNTAKQKQRDSRRKK</sequence>
<dbReference type="Pfam" id="PF08295">
    <property type="entry name" value="Sin3_corepress"/>
    <property type="match status" value="1"/>
</dbReference>
<evidence type="ECO:0000313" key="4">
    <source>
        <dbReference type="Proteomes" id="UP000467841"/>
    </source>
</evidence>
<dbReference type="PANTHER" id="PTHR12346">
    <property type="entry name" value="SIN3B-RELATED"/>
    <property type="match status" value="1"/>
</dbReference>
<keyword evidence="4" id="KW-1185">Reference proteome</keyword>
<dbReference type="OrthoDB" id="10265969at2759"/>
<protein>
    <recommendedName>
        <fullName evidence="2">Histone deacetylase interacting domain-containing protein</fullName>
    </recommendedName>
</protein>
<dbReference type="AlphaFoldDB" id="A0A6D2JZ93"/>
<dbReference type="GO" id="GO:0000785">
    <property type="term" value="C:chromatin"/>
    <property type="evidence" value="ECO:0007669"/>
    <property type="project" value="TreeGrafter"/>
</dbReference>
<dbReference type="InterPro" id="IPR039774">
    <property type="entry name" value="Sin3-like"/>
</dbReference>
<feature type="domain" description="Histone deacetylase interacting" evidence="2">
    <location>
        <begin position="189"/>
        <end position="284"/>
    </location>
</feature>
<organism evidence="3 4">
    <name type="scientific">Microthlaspi erraticum</name>
    <dbReference type="NCBI Taxonomy" id="1685480"/>
    <lineage>
        <taxon>Eukaryota</taxon>
        <taxon>Viridiplantae</taxon>
        <taxon>Streptophyta</taxon>
        <taxon>Embryophyta</taxon>
        <taxon>Tracheophyta</taxon>
        <taxon>Spermatophyta</taxon>
        <taxon>Magnoliopsida</taxon>
        <taxon>eudicotyledons</taxon>
        <taxon>Gunneridae</taxon>
        <taxon>Pentapetalae</taxon>
        <taxon>rosids</taxon>
        <taxon>malvids</taxon>
        <taxon>Brassicales</taxon>
        <taxon>Brassicaceae</taxon>
        <taxon>Coluteocarpeae</taxon>
        <taxon>Microthlaspi</taxon>
    </lineage>
</organism>
<dbReference type="GO" id="GO:0003714">
    <property type="term" value="F:transcription corepressor activity"/>
    <property type="evidence" value="ECO:0007669"/>
    <property type="project" value="InterPro"/>
</dbReference>
<proteinExistence type="predicted"/>
<feature type="region of interest" description="Disordered" evidence="1">
    <location>
        <begin position="73"/>
        <end position="123"/>
    </location>
</feature>
<dbReference type="InterPro" id="IPR013194">
    <property type="entry name" value="HDAC_interact_dom"/>
</dbReference>
<gene>
    <name evidence="3" type="ORF">MERR_LOCUS29703</name>
</gene>
<accession>A0A6D2JZ93</accession>
<evidence type="ECO:0000256" key="1">
    <source>
        <dbReference type="SAM" id="MobiDB-lite"/>
    </source>
</evidence>
<evidence type="ECO:0000259" key="2">
    <source>
        <dbReference type="SMART" id="SM00761"/>
    </source>
</evidence>
<dbReference type="SMART" id="SM00761">
    <property type="entry name" value="HDAC_interact"/>
    <property type="match status" value="1"/>
</dbReference>